<organism evidence="1 2">
    <name type="scientific">Eleginops maclovinus</name>
    <name type="common">Patagonian blennie</name>
    <name type="synonym">Eleginus maclovinus</name>
    <dbReference type="NCBI Taxonomy" id="56733"/>
    <lineage>
        <taxon>Eukaryota</taxon>
        <taxon>Metazoa</taxon>
        <taxon>Chordata</taxon>
        <taxon>Craniata</taxon>
        <taxon>Vertebrata</taxon>
        <taxon>Euteleostomi</taxon>
        <taxon>Actinopterygii</taxon>
        <taxon>Neopterygii</taxon>
        <taxon>Teleostei</taxon>
        <taxon>Neoteleostei</taxon>
        <taxon>Acanthomorphata</taxon>
        <taxon>Eupercaria</taxon>
        <taxon>Perciformes</taxon>
        <taxon>Notothenioidei</taxon>
        <taxon>Eleginopidae</taxon>
        <taxon>Eleginops</taxon>
    </lineage>
</organism>
<name>A0AAN7WPM9_ELEMC</name>
<sequence length="78" mass="9236">MRRRCLWGVEAASGRQSTVGGFWVLGLAAPPEPVQLEPAQWWRRDRTETSWRRAPVQPPLYQQPRWRLWQSLAPQREL</sequence>
<proteinExistence type="predicted"/>
<reference evidence="1 2" key="2">
    <citation type="journal article" date="2023" name="Mol. Biol. Evol.">
        <title>Genomics of Secondarily Temperate Adaptation in the Only Non-Antarctic Icefish.</title>
        <authorList>
            <person name="Rivera-Colon A.G."/>
            <person name="Rayamajhi N."/>
            <person name="Minhas B.F."/>
            <person name="Madrigal G."/>
            <person name="Bilyk K.T."/>
            <person name="Yoon V."/>
            <person name="Hune M."/>
            <person name="Gregory S."/>
            <person name="Cheng C.H.C."/>
            <person name="Catchen J.M."/>
        </authorList>
    </citation>
    <scope>NUCLEOTIDE SEQUENCE [LARGE SCALE GENOMIC DNA]</scope>
    <source>
        <strain evidence="1">JMC-PN-2008</strain>
    </source>
</reference>
<reference evidence="1 2" key="1">
    <citation type="journal article" date="2023" name="Genes (Basel)">
        <title>Chromosome-Level Genome Assembly and Circadian Gene Repertoire of the Patagonia Blennie Eleginops maclovinus-The Closest Ancestral Proxy of Antarctic Cryonotothenioids.</title>
        <authorList>
            <person name="Cheng C.C."/>
            <person name="Rivera-Colon A.G."/>
            <person name="Minhas B.F."/>
            <person name="Wilson L."/>
            <person name="Rayamajhi N."/>
            <person name="Vargas-Chacoff L."/>
            <person name="Catchen J.M."/>
        </authorList>
    </citation>
    <scope>NUCLEOTIDE SEQUENCE [LARGE SCALE GENOMIC DNA]</scope>
    <source>
        <strain evidence="1">JMC-PN-2008</strain>
    </source>
</reference>
<dbReference type="AlphaFoldDB" id="A0AAN7WPM9"/>
<protein>
    <submittedName>
        <fullName evidence="1">Uncharacterized protein</fullName>
    </submittedName>
</protein>
<dbReference type="Proteomes" id="UP001346869">
    <property type="component" value="Unassembled WGS sequence"/>
</dbReference>
<dbReference type="EMBL" id="JAUZQC010000026">
    <property type="protein sequence ID" value="KAK5847401.1"/>
    <property type="molecule type" value="Genomic_DNA"/>
</dbReference>
<evidence type="ECO:0000313" key="1">
    <source>
        <dbReference type="EMBL" id="KAK5847401.1"/>
    </source>
</evidence>
<comment type="caution">
    <text evidence="1">The sequence shown here is derived from an EMBL/GenBank/DDBJ whole genome shotgun (WGS) entry which is preliminary data.</text>
</comment>
<gene>
    <name evidence="1" type="ORF">PBY51_016531</name>
</gene>
<accession>A0AAN7WPM9</accession>
<evidence type="ECO:0000313" key="2">
    <source>
        <dbReference type="Proteomes" id="UP001346869"/>
    </source>
</evidence>
<keyword evidence="2" id="KW-1185">Reference proteome</keyword>